<accession>A0A1Q9B1U7</accession>
<reference evidence="2 3" key="1">
    <citation type="submission" date="2016-09" db="EMBL/GenBank/DDBJ databases">
        <title>Rhizobium sp. nov., a novel species isolated from the rice rhizosphere.</title>
        <authorList>
            <person name="Zhao J."/>
            <person name="Zhang X."/>
        </authorList>
    </citation>
    <scope>NUCLEOTIDE SEQUENCE [LARGE SCALE GENOMIC DNA]</scope>
    <source>
        <strain evidence="2 3">1.7048</strain>
    </source>
</reference>
<organism evidence="2 3">
    <name type="scientific">Xaviernesmea oryzae</name>
    <dbReference type="NCBI Taxonomy" id="464029"/>
    <lineage>
        <taxon>Bacteria</taxon>
        <taxon>Pseudomonadati</taxon>
        <taxon>Pseudomonadota</taxon>
        <taxon>Alphaproteobacteria</taxon>
        <taxon>Hyphomicrobiales</taxon>
        <taxon>Rhizobiaceae</taxon>
        <taxon>Rhizobium/Agrobacterium group</taxon>
        <taxon>Xaviernesmea</taxon>
    </lineage>
</organism>
<feature type="region of interest" description="Disordered" evidence="1">
    <location>
        <begin position="19"/>
        <end position="40"/>
    </location>
</feature>
<comment type="caution">
    <text evidence="2">The sequence shown here is derived from an EMBL/GenBank/DDBJ whole genome shotgun (WGS) entry which is preliminary data.</text>
</comment>
<gene>
    <name evidence="2" type="ORF">BJF93_07615</name>
</gene>
<dbReference type="EMBL" id="MKIP01000029">
    <property type="protein sequence ID" value="OLP61983.1"/>
    <property type="molecule type" value="Genomic_DNA"/>
</dbReference>
<keyword evidence="3" id="KW-1185">Reference proteome</keyword>
<protein>
    <submittedName>
        <fullName evidence="2">Uncharacterized protein</fullName>
    </submittedName>
</protein>
<sequence length="93" mass="10317">MLGLVPSIYIGRYIHQSLTTADPRDKPEDDASRDDDHCRKSQNSDVILRISYDSRTAGFGRRATVSFLPCAVLCRAGQALSDSIARLTSQTMR</sequence>
<evidence type="ECO:0000313" key="2">
    <source>
        <dbReference type="EMBL" id="OLP61983.1"/>
    </source>
</evidence>
<feature type="compositionally biased region" description="Basic and acidic residues" evidence="1">
    <location>
        <begin position="22"/>
        <end position="39"/>
    </location>
</feature>
<evidence type="ECO:0000313" key="3">
    <source>
        <dbReference type="Proteomes" id="UP000186364"/>
    </source>
</evidence>
<proteinExistence type="predicted"/>
<dbReference type="AlphaFoldDB" id="A0A1Q9B1U7"/>
<name>A0A1Q9B1U7_9HYPH</name>
<evidence type="ECO:0000256" key="1">
    <source>
        <dbReference type="SAM" id="MobiDB-lite"/>
    </source>
</evidence>
<dbReference type="Proteomes" id="UP000186364">
    <property type="component" value="Unassembled WGS sequence"/>
</dbReference>